<protein>
    <submittedName>
        <fullName evidence="3">YcxB-like protein</fullName>
    </submittedName>
</protein>
<keyword evidence="1" id="KW-0812">Transmembrane</keyword>
<dbReference type="Pfam" id="PF14317">
    <property type="entry name" value="YcxB"/>
    <property type="match status" value="1"/>
</dbReference>
<dbReference type="Proteomes" id="UP000249720">
    <property type="component" value="Unassembled WGS sequence"/>
</dbReference>
<feature type="domain" description="YcxB-like C-terminal" evidence="2">
    <location>
        <begin position="64"/>
        <end position="123"/>
    </location>
</feature>
<gene>
    <name evidence="3" type="ORF">LX80_00762</name>
</gene>
<keyword evidence="4" id="KW-1185">Reference proteome</keyword>
<proteinExistence type="predicted"/>
<name>A0A2W7S0T2_9BACT</name>
<evidence type="ECO:0000313" key="4">
    <source>
        <dbReference type="Proteomes" id="UP000249720"/>
    </source>
</evidence>
<dbReference type="InterPro" id="IPR025588">
    <property type="entry name" value="YcxB-like_C"/>
</dbReference>
<accession>A0A2W7S0T2</accession>
<keyword evidence="1" id="KW-0472">Membrane</keyword>
<evidence type="ECO:0000313" key="3">
    <source>
        <dbReference type="EMBL" id="PZX64566.1"/>
    </source>
</evidence>
<evidence type="ECO:0000259" key="2">
    <source>
        <dbReference type="Pfam" id="PF14317"/>
    </source>
</evidence>
<keyword evidence="1" id="KW-1133">Transmembrane helix</keyword>
<evidence type="ECO:0000256" key="1">
    <source>
        <dbReference type="SAM" id="Phobius"/>
    </source>
</evidence>
<reference evidence="3 4" key="1">
    <citation type="submission" date="2018-06" db="EMBL/GenBank/DDBJ databases">
        <title>Genomic Encyclopedia of Archaeal and Bacterial Type Strains, Phase II (KMG-II): from individual species to whole genera.</title>
        <authorList>
            <person name="Goeker M."/>
        </authorList>
    </citation>
    <scope>NUCLEOTIDE SEQUENCE [LARGE SCALE GENOMIC DNA]</scope>
    <source>
        <strain evidence="3 4">DSM 23241</strain>
    </source>
</reference>
<feature type="transmembrane region" description="Helical" evidence="1">
    <location>
        <begin position="26"/>
        <end position="44"/>
    </location>
</feature>
<dbReference type="EMBL" id="QKZV01000002">
    <property type="protein sequence ID" value="PZX64566.1"/>
    <property type="molecule type" value="Genomic_DNA"/>
</dbReference>
<comment type="caution">
    <text evidence="3">The sequence shown here is derived from an EMBL/GenBank/DDBJ whole genome shotgun (WGS) entry which is preliminary data.</text>
</comment>
<organism evidence="3 4">
    <name type="scientific">Hydrotalea sandarakina</name>
    <dbReference type="NCBI Taxonomy" id="1004304"/>
    <lineage>
        <taxon>Bacteria</taxon>
        <taxon>Pseudomonadati</taxon>
        <taxon>Bacteroidota</taxon>
        <taxon>Chitinophagia</taxon>
        <taxon>Chitinophagales</taxon>
        <taxon>Chitinophagaceae</taxon>
        <taxon>Hydrotalea</taxon>
    </lineage>
</organism>
<dbReference type="AlphaFoldDB" id="A0A2W7S0T2"/>
<sequence>MIIIVNLYAILAAVLFFFKKIRPEPFILGSFIWILMLLAVWYILPYTIYKRSIKTFTDKFIIQFTDEQILLENERGEAHWQWADFSKYMESPHFFHLYFNPKSFFLVPKEGLDDTNKHALRQLFQLHIHAGN</sequence>